<feature type="region of interest" description="Disordered" evidence="1">
    <location>
        <begin position="54"/>
        <end position="97"/>
    </location>
</feature>
<dbReference type="EMBL" id="JAPZBU010000003">
    <property type="protein sequence ID" value="KAJ5414710.1"/>
    <property type="molecule type" value="Genomic_DNA"/>
</dbReference>
<dbReference type="OrthoDB" id="10573680at2759"/>
<protein>
    <submittedName>
        <fullName evidence="2">Uncharacterized protein</fullName>
    </submittedName>
</protein>
<proteinExistence type="predicted"/>
<dbReference type="AlphaFoldDB" id="A0A9X0BF09"/>
<dbReference type="Proteomes" id="UP001147747">
    <property type="component" value="Unassembled WGS sequence"/>
</dbReference>
<comment type="caution">
    <text evidence="2">The sequence shown here is derived from an EMBL/GenBank/DDBJ whole genome shotgun (WGS) entry which is preliminary data.</text>
</comment>
<gene>
    <name evidence="2" type="ORF">N7509_001337</name>
</gene>
<keyword evidence="3" id="KW-1185">Reference proteome</keyword>
<sequence>MDKPLENDPAAQAGVGVRPRGMSAPPRLENPVSGIYQQRIYIELTRRQDLYSEGRCGFSGHRRNHRLSQLGSRPFPDYSNWESPPKLQTKGPDSLWKGETTNEARIRILEAHVLDLIEENRTVQRHLRAQEQTTNTSCTSPVPRSSTSNSDEAVKRSIMAYVNNRLDHVQQSFCARMDRRDYYVNAQIGQLAFYVRNIVQGLDNLSQYVANLVRDVQRSVTDTA</sequence>
<organism evidence="2 3">
    <name type="scientific">Penicillium cosmopolitanum</name>
    <dbReference type="NCBI Taxonomy" id="1131564"/>
    <lineage>
        <taxon>Eukaryota</taxon>
        <taxon>Fungi</taxon>
        <taxon>Dikarya</taxon>
        <taxon>Ascomycota</taxon>
        <taxon>Pezizomycotina</taxon>
        <taxon>Eurotiomycetes</taxon>
        <taxon>Eurotiomycetidae</taxon>
        <taxon>Eurotiales</taxon>
        <taxon>Aspergillaceae</taxon>
        <taxon>Penicillium</taxon>
    </lineage>
</organism>
<accession>A0A9X0BF09</accession>
<feature type="region of interest" description="Disordered" evidence="1">
    <location>
        <begin position="1"/>
        <end position="30"/>
    </location>
</feature>
<dbReference type="RefSeq" id="XP_056494556.1">
    <property type="nucleotide sequence ID" value="XM_056625974.1"/>
</dbReference>
<feature type="region of interest" description="Disordered" evidence="1">
    <location>
        <begin position="128"/>
        <end position="152"/>
    </location>
</feature>
<reference evidence="2" key="1">
    <citation type="submission" date="2022-12" db="EMBL/GenBank/DDBJ databases">
        <authorList>
            <person name="Petersen C."/>
        </authorList>
    </citation>
    <scope>NUCLEOTIDE SEQUENCE</scope>
    <source>
        <strain evidence="2">IBT 29677</strain>
    </source>
</reference>
<feature type="compositionally biased region" description="Polar residues" evidence="1">
    <location>
        <begin position="130"/>
        <end position="151"/>
    </location>
</feature>
<reference evidence="2" key="2">
    <citation type="journal article" date="2023" name="IMA Fungus">
        <title>Comparative genomic study of the Penicillium genus elucidates a diverse pangenome and 15 lateral gene transfer events.</title>
        <authorList>
            <person name="Petersen C."/>
            <person name="Sorensen T."/>
            <person name="Nielsen M.R."/>
            <person name="Sondergaard T.E."/>
            <person name="Sorensen J.L."/>
            <person name="Fitzpatrick D.A."/>
            <person name="Frisvad J.C."/>
            <person name="Nielsen K.L."/>
        </authorList>
    </citation>
    <scope>NUCLEOTIDE SEQUENCE</scope>
    <source>
        <strain evidence="2">IBT 29677</strain>
    </source>
</reference>
<name>A0A9X0BF09_9EURO</name>
<evidence type="ECO:0000256" key="1">
    <source>
        <dbReference type="SAM" id="MobiDB-lite"/>
    </source>
</evidence>
<dbReference type="GeneID" id="81364954"/>
<evidence type="ECO:0000313" key="3">
    <source>
        <dbReference type="Proteomes" id="UP001147747"/>
    </source>
</evidence>
<evidence type="ECO:0000313" key="2">
    <source>
        <dbReference type="EMBL" id="KAJ5414710.1"/>
    </source>
</evidence>